<comment type="caution">
    <text evidence="3">The sequence shown here is derived from an EMBL/GenBank/DDBJ whole genome shotgun (WGS) entry which is preliminary data.</text>
</comment>
<evidence type="ECO:0008006" key="5">
    <source>
        <dbReference type="Google" id="ProtNLM"/>
    </source>
</evidence>
<keyword evidence="4" id="KW-1185">Reference proteome</keyword>
<evidence type="ECO:0000256" key="2">
    <source>
        <dbReference type="SAM" id="Phobius"/>
    </source>
</evidence>
<dbReference type="EMBL" id="JAAWVT010000005">
    <property type="protein sequence ID" value="NKG21440.1"/>
    <property type="molecule type" value="Genomic_DNA"/>
</dbReference>
<keyword evidence="2" id="KW-1133">Transmembrane helix</keyword>
<sequence length="612" mass="60097">MSNDSRRARREEERLAQSAREAAGLAPGTAAPKNPEPTPAPAAAEPPVPASTGAQDAANPDAGATAPRSASTSERSAAKEQSSKTKKQRRGLGMLGSIGVLCLGAGAITAGTLIPPGNLGADTAVEVAATSLPAGDSLATCPATMKLFTGAGTGVDPEFEPASKDAKTSVRAAIISDAAGRIPGGELLKSDAKVDKSIAPRISAEEAETSTGSSADGSSGLKGVLGPVSSFAETLTLHAQPLGGVQTLASAVRTYSANGGDLAGLAVAGCTAPAAETWLTGAITTPGSTAVLNLVNSSASVAAVRVDLRGAEGAISAPNLTELAVAPGETKSIILAGYASNETALSAKVTASGGRVNATIQQSTLRGLVPGGIDYLGAAATASTTQVIPGVGILDPALAQDLAKPAANANAVAQVVLAATSAEGATVKVKAMGPNGEVEIPGGGEVVVASNATASLSLAGLPAGYYTIVVDADSPVSASVKMVRGTKAADPIDQAWATAAQRLGSEHLLVLPTVGSARLVLNAPNGESTVNVRSMNSDGKLSAARSVELTGGKSTVLSGNDFGKGTVAVMLSATGSPSYGAAVVQEGSYGIAALPVSEAPAGREGVTVLLRD</sequence>
<protein>
    <recommendedName>
        <fullName evidence="5">Large extracellular alpha-helical protein</fullName>
    </recommendedName>
</protein>
<organism evidence="3 4">
    <name type="scientific">Paeniglutamicibacter terrestris</name>
    <dbReference type="NCBI Taxonomy" id="2723403"/>
    <lineage>
        <taxon>Bacteria</taxon>
        <taxon>Bacillati</taxon>
        <taxon>Actinomycetota</taxon>
        <taxon>Actinomycetes</taxon>
        <taxon>Micrococcales</taxon>
        <taxon>Micrococcaceae</taxon>
        <taxon>Paeniglutamicibacter</taxon>
    </lineage>
</organism>
<feature type="transmembrane region" description="Helical" evidence="2">
    <location>
        <begin position="92"/>
        <end position="114"/>
    </location>
</feature>
<accession>A0ABX1G7C7</accession>
<feature type="compositionally biased region" description="Pro residues" evidence="1">
    <location>
        <begin position="34"/>
        <end position="49"/>
    </location>
</feature>
<feature type="compositionally biased region" description="Basic and acidic residues" evidence="1">
    <location>
        <begin position="1"/>
        <end position="15"/>
    </location>
</feature>
<evidence type="ECO:0000313" key="4">
    <source>
        <dbReference type="Proteomes" id="UP000746595"/>
    </source>
</evidence>
<evidence type="ECO:0000256" key="1">
    <source>
        <dbReference type="SAM" id="MobiDB-lite"/>
    </source>
</evidence>
<keyword evidence="2" id="KW-0472">Membrane</keyword>
<name>A0ABX1G7C7_9MICC</name>
<dbReference type="Pfam" id="PF18986">
    <property type="entry name" value="DUF5719"/>
    <property type="match status" value="1"/>
</dbReference>
<proteinExistence type="predicted"/>
<gene>
    <name evidence="3" type="ORF">HED64_12075</name>
</gene>
<evidence type="ECO:0000313" key="3">
    <source>
        <dbReference type="EMBL" id="NKG21440.1"/>
    </source>
</evidence>
<dbReference type="InterPro" id="IPR043777">
    <property type="entry name" value="DUF5719"/>
</dbReference>
<dbReference type="RefSeq" id="WP_168152243.1">
    <property type="nucleotide sequence ID" value="NZ_JAAWVT010000005.1"/>
</dbReference>
<feature type="region of interest" description="Disordered" evidence="1">
    <location>
        <begin position="1"/>
        <end position="90"/>
    </location>
</feature>
<dbReference type="Proteomes" id="UP000746595">
    <property type="component" value="Unassembled WGS sequence"/>
</dbReference>
<reference evidence="3 4" key="1">
    <citation type="submission" date="2020-04" db="EMBL/GenBank/DDBJ databases">
        <title>Paeniglutamicibacter sp. ANT13_2, a novel actinomycete isolated from sediment in Antarctica.</title>
        <authorList>
            <person name="Sakdapetsiri C."/>
            <person name="Pinyakong O."/>
        </authorList>
    </citation>
    <scope>NUCLEOTIDE SEQUENCE [LARGE SCALE GENOMIC DNA]</scope>
    <source>
        <strain evidence="3 4">ANT13_2</strain>
    </source>
</reference>
<keyword evidence="2" id="KW-0812">Transmembrane</keyword>